<gene>
    <name evidence="2" type="ORF">GOP47_0001358</name>
</gene>
<dbReference type="EMBL" id="JABFUD020000003">
    <property type="protein sequence ID" value="KAI5081615.1"/>
    <property type="molecule type" value="Genomic_DNA"/>
</dbReference>
<feature type="compositionally biased region" description="Polar residues" evidence="1">
    <location>
        <begin position="15"/>
        <end position="24"/>
    </location>
</feature>
<sequence length="138" mass="15332">MASKVTACSRMTDKSPVTQRPCSSCSASRQSTLSTYLIGPSQHVRPSIYDPFRLDTKNVILSVRERRRGRSQVCHAQGNATERERQAASILAAGKQFQDPIVASFAIGHILPVTAEVKKRWLGMHNDLETYFANALKK</sequence>
<protein>
    <submittedName>
        <fullName evidence="2">Uncharacterized protein</fullName>
    </submittedName>
</protein>
<reference evidence="2" key="1">
    <citation type="submission" date="2021-01" db="EMBL/GenBank/DDBJ databases">
        <title>Adiantum capillus-veneris genome.</title>
        <authorList>
            <person name="Fang Y."/>
            <person name="Liao Q."/>
        </authorList>
    </citation>
    <scope>NUCLEOTIDE SEQUENCE</scope>
    <source>
        <strain evidence="2">H3</strain>
        <tissue evidence="2">Leaf</tissue>
    </source>
</reference>
<comment type="caution">
    <text evidence="2">The sequence shown here is derived from an EMBL/GenBank/DDBJ whole genome shotgun (WGS) entry which is preliminary data.</text>
</comment>
<evidence type="ECO:0000313" key="3">
    <source>
        <dbReference type="Proteomes" id="UP000886520"/>
    </source>
</evidence>
<proteinExistence type="predicted"/>
<accession>A0A9D4V837</accession>
<dbReference type="OrthoDB" id="264917at2759"/>
<name>A0A9D4V837_ADICA</name>
<organism evidence="2 3">
    <name type="scientific">Adiantum capillus-veneris</name>
    <name type="common">Maidenhair fern</name>
    <dbReference type="NCBI Taxonomy" id="13818"/>
    <lineage>
        <taxon>Eukaryota</taxon>
        <taxon>Viridiplantae</taxon>
        <taxon>Streptophyta</taxon>
        <taxon>Embryophyta</taxon>
        <taxon>Tracheophyta</taxon>
        <taxon>Polypodiopsida</taxon>
        <taxon>Polypodiidae</taxon>
        <taxon>Polypodiales</taxon>
        <taxon>Pteridineae</taxon>
        <taxon>Pteridaceae</taxon>
        <taxon>Vittarioideae</taxon>
        <taxon>Adiantum</taxon>
    </lineage>
</organism>
<dbReference type="AlphaFoldDB" id="A0A9D4V837"/>
<feature type="region of interest" description="Disordered" evidence="1">
    <location>
        <begin position="1"/>
        <end position="24"/>
    </location>
</feature>
<dbReference type="Proteomes" id="UP000886520">
    <property type="component" value="Chromosome 2"/>
</dbReference>
<keyword evidence="3" id="KW-1185">Reference proteome</keyword>
<evidence type="ECO:0000256" key="1">
    <source>
        <dbReference type="SAM" id="MobiDB-lite"/>
    </source>
</evidence>
<evidence type="ECO:0000313" key="2">
    <source>
        <dbReference type="EMBL" id="KAI5081615.1"/>
    </source>
</evidence>